<evidence type="ECO:0000313" key="1">
    <source>
        <dbReference type="EMBL" id="ABM95283.1"/>
    </source>
</evidence>
<dbReference type="EMBL" id="CP000555">
    <property type="protein sequence ID" value="ABM95283.1"/>
    <property type="molecule type" value="Genomic_DNA"/>
</dbReference>
<accession>A2SI94</accession>
<proteinExistence type="predicted"/>
<dbReference type="STRING" id="420662.Mpe_A2327"/>
<dbReference type="HOGENOM" id="CLU_2193863_0_0_4"/>
<name>A2SI94_METPP</name>
<gene>
    <name evidence="1" type="ordered locus">Mpe_A2327</name>
</gene>
<reference evidence="1 2" key="1">
    <citation type="journal article" date="2007" name="J. Bacteriol.">
        <title>Whole-genome analysis of the methyl tert-butyl ether-degrading beta-proteobacterium Methylibium petroleiphilum PM1.</title>
        <authorList>
            <person name="Kane S.R."/>
            <person name="Chakicherla A.Y."/>
            <person name="Chain P.S.G."/>
            <person name="Schmidt R."/>
            <person name="Shin M.W."/>
            <person name="Legler T.C."/>
            <person name="Scow K.M."/>
            <person name="Larimer F.W."/>
            <person name="Lucas S.M."/>
            <person name="Richardson P.M."/>
            <person name="Hristova K.R."/>
        </authorList>
    </citation>
    <scope>NUCLEOTIDE SEQUENCE [LARGE SCALE GENOMIC DNA]</scope>
    <source>
        <strain evidence="2">ATCC BAA-1232 / LMG 22953 / PM1</strain>
    </source>
</reference>
<evidence type="ECO:0000313" key="2">
    <source>
        <dbReference type="Proteomes" id="UP000000366"/>
    </source>
</evidence>
<dbReference type="KEGG" id="mpt:Mpe_A2327"/>
<dbReference type="Proteomes" id="UP000000366">
    <property type="component" value="Chromosome"/>
</dbReference>
<dbReference type="AlphaFoldDB" id="A2SI94"/>
<sequence>MMSQSFEDAAHLSVAACGVMCQWTDRLRNEIRCSGCWWMCLARFGSPTTACVDQAEDLSPQSSPFRDAWIGKDVRNKRVSDRVLFPSPAPHSEATLVAFFVPGAGDGR</sequence>
<organism evidence="1 2">
    <name type="scientific">Methylibium petroleiphilum (strain ATCC BAA-1232 / LMG 22953 / PM1)</name>
    <dbReference type="NCBI Taxonomy" id="420662"/>
    <lineage>
        <taxon>Bacteria</taxon>
        <taxon>Pseudomonadati</taxon>
        <taxon>Pseudomonadota</taxon>
        <taxon>Betaproteobacteria</taxon>
        <taxon>Burkholderiales</taxon>
        <taxon>Sphaerotilaceae</taxon>
        <taxon>Methylibium</taxon>
    </lineage>
</organism>
<protein>
    <submittedName>
        <fullName evidence="1">Uncharacterized protein</fullName>
    </submittedName>
</protein>
<keyword evidence="2" id="KW-1185">Reference proteome</keyword>